<dbReference type="GO" id="GO:0046872">
    <property type="term" value="F:metal ion binding"/>
    <property type="evidence" value="ECO:0007669"/>
    <property type="project" value="UniProtKB-KW"/>
</dbReference>
<evidence type="ECO:0000256" key="13">
    <source>
        <dbReference type="ARBA" id="ARBA00023136"/>
    </source>
</evidence>
<evidence type="ECO:0000256" key="14">
    <source>
        <dbReference type="ARBA" id="ARBA00023211"/>
    </source>
</evidence>
<evidence type="ECO:0000256" key="6">
    <source>
        <dbReference type="ARBA" id="ARBA00012605"/>
    </source>
</evidence>
<evidence type="ECO:0000259" key="18">
    <source>
        <dbReference type="Pfam" id="PF02516"/>
    </source>
</evidence>
<evidence type="ECO:0000256" key="15">
    <source>
        <dbReference type="ARBA" id="ARBA00048829"/>
    </source>
</evidence>
<evidence type="ECO:0000256" key="3">
    <source>
        <dbReference type="ARBA" id="ARBA00004127"/>
    </source>
</evidence>
<protein>
    <recommendedName>
        <fullName evidence="6">dolichyl-diphosphooligosaccharide--protein glycotransferase</fullName>
        <ecNumber evidence="6">2.4.99.18</ecNumber>
    </recommendedName>
</protein>
<dbReference type="GO" id="GO:0004579">
    <property type="term" value="F:dolichyl-diphosphooligosaccharide-protein glycotransferase activity"/>
    <property type="evidence" value="ECO:0007669"/>
    <property type="project" value="UniProtKB-EC"/>
</dbReference>
<keyword evidence="11" id="KW-0460">Magnesium</keyword>
<dbReference type="GO" id="GO:0012505">
    <property type="term" value="C:endomembrane system"/>
    <property type="evidence" value="ECO:0007669"/>
    <property type="project" value="UniProtKB-SubCell"/>
</dbReference>
<feature type="domain" description="Oligosaccharyl transferase STT3 N-terminal" evidence="18">
    <location>
        <begin position="92"/>
        <end position="166"/>
    </location>
</feature>
<evidence type="ECO:0000256" key="10">
    <source>
        <dbReference type="ARBA" id="ARBA00022723"/>
    </source>
</evidence>
<keyword evidence="8" id="KW-0808">Transferase</keyword>
<gene>
    <name evidence="19" type="ORF">OLEA9_A121531</name>
</gene>
<comment type="similarity">
    <text evidence="5">Belongs to the STT3 family.</text>
</comment>
<dbReference type="OrthoDB" id="10261066at2759"/>
<reference evidence="19 20" key="1">
    <citation type="submission" date="2019-12" db="EMBL/GenBank/DDBJ databases">
        <authorList>
            <person name="Alioto T."/>
            <person name="Alioto T."/>
            <person name="Gomez Garrido J."/>
        </authorList>
    </citation>
    <scope>NUCLEOTIDE SEQUENCE [LARGE SCALE GENOMIC DNA]</scope>
</reference>
<comment type="catalytic activity">
    <reaction evidence="15">
        <text>a di-trans,poly-cis-dolichyl diphosphooligosaccharide + L-asparaginyl-[protein] = N(4)-(oligosaccharide-(1-&gt;4)-N-acetyl-beta-D-glucosaminyl-(1-&gt;4)-N-acetyl-beta-D-glucosaminyl)-L-asparaginyl-[protein] + a di-trans,poly-cis-dolichyl diphosphate + H(+)</text>
        <dbReference type="Rhea" id="RHEA:22980"/>
        <dbReference type="Rhea" id="RHEA-COMP:12804"/>
        <dbReference type="Rhea" id="RHEA-COMP:12805"/>
        <dbReference type="Rhea" id="RHEA-COMP:19506"/>
        <dbReference type="Rhea" id="RHEA-COMP:19509"/>
        <dbReference type="ChEBI" id="CHEBI:15378"/>
        <dbReference type="ChEBI" id="CHEBI:50347"/>
        <dbReference type="ChEBI" id="CHEBI:57497"/>
        <dbReference type="ChEBI" id="CHEBI:57570"/>
        <dbReference type="ChEBI" id="CHEBI:132529"/>
        <dbReference type="EC" id="2.4.99.18"/>
    </reaction>
</comment>
<comment type="cofactor">
    <cofactor evidence="1">
        <name>Mn(2+)</name>
        <dbReference type="ChEBI" id="CHEBI:29035"/>
    </cofactor>
</comment>
<keyword evidence="10" id="KW-0479">Metal-binding</keyword>
<evidence type="ECO:0000256" key="16">
    <source>
        <dbReference type="SAM" id="MobiDB-lite"/>
    </source>
</evidence>
<name>A0A8S0V0M7_OLEEU</name>
<keyword evidence="7" id="KW-0328">Glycosyltransferase</keyword>
<dbReference type="GO" id="GO:0016020">
    <property type="term" value="C:membrane"/>
    <property type="evidence" value="ECO:0007669"/>
    <property type="project" value="InterPro"/>
</dbReference>
<dbReference type="Gramene" id="OE9A121531T1">
    <property type="protein sequence ID" value="OE9A121531C1"/>
    <property type="gene ID" value="OE9A121531"/>
</dbReference>
<evidence type="ECO:0000256" key="17">
    <source>
        <dbReference type="SAM" id="Phobius"/>
    </source>
</evidence>
<dbReference type="AlphaFoldDB" id="A0A8S0V0M7"/>
<keyword evidence="9 17" id="KW-0812">Transmembrane</keyword>
<evidence type="ECO:0000256" key="7">
    <source>
        <dbReference type="ARBA" id="ARBA00022676"/>
    </source>
</evidence>
<keyword evidence="13 17" id="KW-0472">Membrane</keyword>
<feature type="region of interest" description="Disordered" evidence="16">
    <location>
        <begin position="1"/>
        <end position="20"/>
    </location>
</feature>
<dbReference type="PANTHER" id="PTHR13872:SF1">
    <property type="entry name" value="DOLICHYL-DIPHOSPHOOLIGOSACCHARIDE--PROTEIN GLYCOSYLTRANSFERASE SUBUNIT STT3B"/>
    <property type="match status" value="1"/>
</dbReference>
<evidence type="ECO:0000256" key="11">
    <source>
        <dbReference type="ARBA" id="ARBA00022842"/>
    </source>
</evidence>
<evidence type="ECO:0000256" key="9">
    <source>
        <dbReference type="ARBA" id="ARBA00022692"/>
    </source>
</evidence>
<dbReference type="Proteomes" id="UP000594638">
    <property type="component" value="Unassembled WGS sequence"/>
</dbReference>
<evidence type="ECO:0000313" key="19">
    <source>
        <dbReference type="EMBL" id="CAA3024247.1"/>
    </source>
</evidence>
<comment type="pathway">
    <text evidence="4">Protein modification; protein glycosylation.</text>
</comment>
<organism evidence="19 20">
    <name type="scientific">Olea europaea subsp. europaea</name>
    <dbReference type="NCBI Taxonomy" id="158383"/>
    <lineage>
        <taxon>Eukaryota</taxon>
        <taxon>Viridiplantae</taxon>
        <taxon>Streptophyta</taxon>
        <taxon>Embryophyta</taxon>
        <taxon>Tracheophyta</taxon>
        <taxon>Spermatophyta</taxon>
        <taxon>Magnoliopsida</taxon>
        <taxon>eudicotyledons</taxon>
        <taxon>Gunneridae</taxon>
        <taxon>Pentapetalae</taxon>
        <taxon>asterids</taxon>
        <taxon>lamiids</taxon>
        <taxon>Lamiales</taxon>
        <taxon>Oleaceae</taxon>
        <taxon>Oleeae</taxon>
        <taxon>Olea</taxon>
    </lineage>
</organism>
<dbReference type="EC" id="2.4.99.18" evidence="6"/>
<evidence type="ECO:0000256" key="4">
    <source>
        <dbReference type="ARBA" id="ARBA00004922"/>
    </source>
</evidence>
<evidence type="ECO:0000256" key="5">
    <source>
        <dbReference type="ARBA" id="ARBA00010810"/>
    </source>
</evidence>
<proteinExistence type="inferred from homology"/>
<comment type="cofactor">
    <cofactor evidence="2">
        <name>Mg(2+)</name>
        <dbReference type="ChEBI" id="CHEBI:18420"/>
    </cofactor>
</comment>
<dbReference type="EMBL" id="CACTIH010009105">
    <property type="protein sequence ID" value="CAA3024247.1"/>
    <property type="molecule type" value="Genomic_DNA"/>
</dbReference>
<evidence type="ECO:0000256" key="8">
    <source>
        <dbReference type="ARBA" id="ARBA00022679"/>
    </source>
</evidence>
<accession>A0A8S0V0M7</accession>
<evidence type="ECO:0000256" key="1">
    <source>
        <dbReference type="ARBA" id="ARBA00001936"/>
    </source>
</evidence>
<keyword evidence="20" id="KW-1185">Reference proteome</keyword>
<evidence type="ECO:0000256" key="2">
    <source>
        <dbReference type="ARBA" id="ARBA00001946"/>
    </source>
</evidence>
<feature type="transmembrane region" description="Helical" evidence="17">
    <location>
        <begin position="146"/>
        <end position="164"/>
    </location>
</feature>
<comment type="caution">
    <text evidence="19">The sequence shown here is derived from an EMBL/GenBank/DDBJ whole genome shotgun (WGS) entry which is preliminary data.</text>
</comment>
<dbReference type="Pfam" id="PF02516">
    <property type="entry name" value="STT3"/>
    <property type="match status" value="1"/>
</dbReference>
<feature type="transmembrane region" description="Helical" evidence="17">
    <location>
        <begin position="85"/>
        <end position="108"/>
    </location>
</feature>
<keyword evidence="14" id="KW-0464">Manganese</keyword>
<comment type="subcellular location">
    <subcellularLocation>
        <location evidence="3">Endomembrane system</location>
        <topology evidence="3">Multi-pass membrane protein</topology>
    </subcellularLocation>
</comment>
<keyword evidence="12 17" id="KW-1133">Transmembrane helix</keyword>
<evidence type="ECO:0000313" key="20">
    <source>
        <dbReference type="Proteomes" id="UP000594638"/>
    </source>
</evidence>
<dbReference type="InterPro" id="IPR048307">
    <property type="entry name" value="STT3_N"/>
</dbReference>
<evidence type="ECO:0000256" key="12">
    <source>
        <dbReference type="ARBA" id="ARBA00022989"/>
    </source>
</evidence>
<sequence length="166" mass="17886">MESFVHIGGSGPEPSLVKPQGHIKTRESIARRKSPASIPVAILDLQYGSTSKQEGYVLSGITLSGIHDAGVLEASFRQHWLKEGIFAVLFTTLDDCGPGLVAVVLIVISPGYISRLVASSHDNEGFAKFAPLLNFYLFVKAVNTGSLAWAMASALGYFFIFLAWRG</sequence>
<dbReference type="InterPro" id="IPR003674">
    <property type="entry name" value="Oligo_trans_STT3"/>
</dbReference>
<dbReference type="PANTHER" id="PTHR13872">
    <property type="entry name" value="DOLICHYL-DIPHOSPHOOLIGOSACCHARIDE--PROTEIN GLYCOSYLTRANSFERASE SUBUNIT"/>
    <property type="match status" value="1"/>
</dbReference>